<dbReference type="GO" id="GO:0004888">
    <property type="term" value="F:transmembrane signaling receptor activity"/>
    <property type="evidence" value="ECO:0007669"/>
    <property type="project" value="InterPro"/>
</dbReference>
<dbReference type="InterPro" id="IPR035965">
    <property type="entry name" value="PAS-like_dom_sf"/>
</dbReference>
<dbReference type="EMBL" id="PVTQ01000012">
    <property type="protein sequence ID" value="PRY86456.1"/>
    <property type="molecule type" value="Genomic_DNA"/>
</dbReference>
<dbReference type="Gene3D" id="3.30.450.20">
    <property type="entry name" value="PAS domain"/>
    <property type="match status" value="1"/>
</dbReference>
<gene>
    <name evidence="7" type="ORF">CLV74_11295</name>
</gene>
<dbReference type="GO" id="GO:0007165">
    <property type="term" value="P:signal transduction"/>
    <property type="evidence" value="ECO:0007669"/>
    <property type="project" value="UniProtKB-KW"/>
</dbReference>
<comment type="similarity">
    <text evidence="2">Belongs to the methyl-accepting chemotaxis (MCP) protein family.</text>
</comment>
<sequence>MTEETPKPAASPRRQPRKPKAAPAPQASGENEVSVPGIEDTGVTKRTEEMTNMQPSTPQMPEWQKLVETGALDIMKTAVVITDVDHNVVYANDACVDALTNYESVIASRIPGFSAANFVGGNIDDFHVNPAHQRKTIAKMKSTMVIPVRMDGMALDLSLTPFFDDAGKYTHAVGELQDVTNAVAREEQFRVFINEMNNMAMAHEAGDIDVEIDYTKLSIGPLQDACMMVNEMVKAHIETKKMVLEVFNQFAQGNFDADIPRLPRKKVFLNDIVDRSRANFRALTDEVSKMSDAIVTGNLDVKIDTSQFGGEYGRIVENFDRALESLNSIFSMFNEQVEQVSSTSGQMNDASQKLATNSQIASSSVDEVSASVEETDAQVRANAASAQDASKLVQAAAQVADMGNQKISQMVDAMEGISTSSQDIAKIIKVIDEIAFQTNLLALNAAVEAARAGQHGRGFAVVAQEVRNLAGRSAKAARETSDLIESSASRVTSGVRIASETSEAFSQIAGDIQKVRDIVSEIDRASGEQSRGVAQINDAIGEIAKAALATSQQAEELAATSAQMTSATTQMRNEIGRFKLRASTAAMNGMPDLTNLSPEMLAQINKMMAGKAPATAGAGRGNSDRDERGFGNF</sequence>
<proteinExistence type="inferred from homology"/>
<dbReference type="SUPFAM" id="SSF55785">
    <property type="entry name" value="PYP-like sensor domain (PAS domain)"/>
    <property type="match status" value="1"/>
</dbReference>
<accession>A0A2T0WIE1</accession>
<dbReference type="PANTHER" id="PTHR43531">
    <property type="entry name" value="PROTEIN ICFG"/>
    <property type="match status" value="1"/>
</dbReference>
<dbReference type="InterPro" id="IPR004090">
    <property type="entry name" value="Chemotax_Me-accpt_rcpt"/>
</dbReference>
<dbReference type="GO" id="GO:0005886">
    <property type="term" value="C:plasma membrane"/>
    <property type="evidence" value="ECO:0007669"/>
    <property type="project" value="TreeGrafter"/>
</dbReference>
<dbReference type="Proteomes" id="UP000238392">
    <property type="component" value="Unassembled WGS sequence"/>
</dbReference>
<dbReference type="SMART" id="SM00283">
    <property type="entry name" value="MA"/>
    <property type="match status" value="1"/>
</dbReference>
<evidence type="ECO:0000256" key="4">
    <source>
        <dbReference type="SAM" id="MobiDB-lite"/>
    </source>
</evidence>
<dbReference type="InterPro" id="IPR003660">
    <property type="entry name" value="HAMP_dom"/>
</dbReference>
<dbReference type="InterPro" id="IPR004089">
    <property type="entry name" value="MCPsignal_dom"/>
</dbReference>
<keyword evidence="8" id="KW-1185">Reference proteome</keyword>
<feature type="domain" description="Methyl-accepting transducer" evidence="5">
    <location>
        <begin position="336"/>
        <end position="558"/>
    </location>
</feature>
<evidence type="ECO:0000313" key="8">
    <source>
        <dbReference type="Proteomes" id="UP000238392"/>
    </source>
</evidence>
<dbReference type="OrthoDB" id="354287at2"/>
<dbReference type="InterPro" id="IPR041395">
    <property type="entry name" value="McpB_HAMP_3rd"/>
</dbReference>
<feature type="region of interest" description="Disordered" evidence="4">
    <location>
        <begin position="1"/>
        <end position="40"/>
    </location>
</feature>
<dbReference type="PANTHER" id="PTHR43531:SF11">
    <property type="entry name" value="METHYL-ACCEPTING CHEMOTAXIS PROTEIN 3"/>
    <property type="match status" value="1"/>
</dbReference>
<evidence type="ECO:0000259" key="6">
    <source>
        <dbReference type="PROSITE" id="PS50885"/>
    </source>
</evidence>
<name>A0A2T0WIE1_9RHOB</name>
<dbReference type="Gene3D" id="1.10.287.950">
    <property type="entry name" value="Methyl-accepting chemotaxis protein"/>
    <property type="match status" value="1"/>
</dbReference>
<dbReference type="PROSITE" id="PS50111">
    <property type="entry name" value="CHEMOTAXIS_TRANSDUC_2"/>
    <property type="match status" value="1"/>
</dbReference>
<dbReference type="InterPro" id="IPR051310">
    <property type="entry name" value="MCP_chemotaxis"/>
</dbReference>
<keyword evidence="3" id="KW-0807">Transducer</keyword>
<keyword evidence="1" id="KW-0145">Chemotaxis</keyword>
<protein>
    <submittedName>
        <fullName evidence="7">Methyl-accepting chemotaxis protein</fullName>
    </submittedName>
</protein>
<feature type="compositionally biased region" description="Basic and acidic residues" evidence="4">
    <location>
        <begin position="622"/>
        <end position="633"/>
    </location>
</feature>
<dbReference type="PROSITE" id="PS50885">
    <property type="entry name" value="HAMP"/>
    <property type="match status" value="1"/>
</dbReference>
<evidence type="ECO:0000256" key="3">
    <source>
        <dbReference type="PROSITE-ProRule" id="PRU00284"/>
    </source>
</evidence>
<comment type="caution">
    <text evidence="7">The sequence shown here is derived from an EMBL/GenBank/DDBJ whole genome shotgun (WGS) entry which is preliminary data.</text>
</comment>
<evidence type="ECO:0000313" key="7">
    <source>
        <dbReference type="EMBL" id="PRY86456.1"/>
    </source>
</evidence>
<dbReference type="AlphaFoldDB" id="A0A2T0WIE1"/>
<reference evidence="7 8" key="1">
    <citation type="submission" date="2018-03" db="EMBL/GenBank/DDBJ databases">
        <title>Genomic Encyclopedia of Archaeal and Bacterial Type Strains, Phase II (KMG-II): from individual species to whole genera.</title>
        <authorList>
            <person name="Goeker M."/>
        </authorList>
    </citation>
    <scope>NUCLEOTIDE SEQUENCE [LARGE SCALE GENOMIC DNA]</scope>
    <source>
        <strain evidence="7 8">DSM 100212</strain>
    </source>
</reference>
<dbReference type="PRINTS" id="PR00260">
    <property type="entry name" value="CHEMTRNSDUCR"/>
</dbReference>
<dbReference type="Pfam" id="PF18575">
    <property type="entry name" value="HAMP_N3"/>
    <property type="match status" value="1"/>
</dbReference>
<evidence type="ECO:0000256" key="2">
    <source>
        <dbReference type="ARBA" id="ARBA00029447"/>
    </source>
</evidence>
<evidence type="ECO:0000259" key="5">
    <source>
        <dbReference type="PROSITE" id="PS50111"/>
    </source>
</evidence>
<dbReference type="CDD" id="cd11386">
    <property type="entry name" value="MCP_signal"/>
    <property type="match status" value="1"/>
</dbReference>
<organism evidence="7 8">
    <name type="scientific">Donghicola tyrosinivorans</name>
    <dbReference type="NCBI Taxonomy" id="1652492"/>
    <lineage>
        <taxon>Bacteria</taxon>
        <taxon>Pseudomonadati</taxon>
        <taxon>Pseudomonadota</taxon>
        <taxon>Alphaproteobacteria</taxon>
        <taxon>Rhodobacterales</taxon>
        <taxon>Roseobacteraceae</taxon>
        <taxon>Donghicola</taxon>
    </lineage>
</organism>
<dbReference type="GO" id="GO:0006935">
    <property type="term" value="P:chemotaxis"/>
    <property type="evidence" value="ECO:0007669"/>
    <property type="project" value="UniProtKB-KW"/>
</dbReference>
<feature type="domain" description="HAMP" evidence="6">
    <location>
        <begin position="281"/>
        <end position="331"/>
    </location>
</feature>
<dbReference type="Pfam" id="PF00015">
    <property type="entry name" value="MCPsignal"/>
    <property type="match status" value="1"/>
</dbReference>
<feature type="region of interest" description="Disordered" evidence="4">
    <location>
        <begin position="612"/>
        <end position="633"/>
    </location>
</feature>
<evidence type="ECO:0000256" key="1">
    <source>
        <dbReference type="ARBA" id="ARBA00022500"/>
    </source>
</evidence>
<dbReference type="SUPFAM" id="SSF58104">
    <property type="entry name" value="Methyl-accepting chemotaxis protein (MCP) signaling domain"/>
    <property type="match status" value="1"/>
</dbReference>